<evidence type="ECO:0000313" key="2">
    <source>
        <dbReference type="Proteomes" id="UP000598971"/>
    </source>
</evidence>
<dbReference type="SUPFAM" id="SSF109854">
    <property type="entry name" value="DinB/YfiT-like putative metalloenzymes"/>
    <property type="match status" value="1"/>
</dbReference>
<gene>
    <name evidence="1" type="ORF">GD597_09865</name>
</gene>
<comment type="caution">
    <text evidence="1">The sequence shown here is derived from an EMBL/GenBank/DDBJ whole genome shotgun (WGS) entry which is preliminary data.</text>
</comment>
<proteinExistence type="predicted"/>
<name>A0A8J8FDN6_9BACT</name>
<reference evidence="1" key="1">
    <citation type="submission" date="2019-10" db="EMBL/GenBank/DDBJ databases">
        <title>Draft genome sequence of Panacibacter sp. KCS-6.</title>
        <authorList>
            <person name="Yim K.J."/>
        </authorList>
    </citation>
    <scope>NUCLEOTIDE SEQUENCE</scope>
    <source>
        <strain evidence="1">KCS-6</strain>
    </source>
</reference>
<keyword evidence="2" id="KW-1185">Reference proteome</keyword>
<accession>A0A8J8FDN6</accession>
<dbReference type="Pfam" id="PF07606">
    <property type="entry name" value="DUF1569"/>
    <property type="match status" value="1"/>
</dbReference>
<organism evidence="1 2">
    <name type="scientific">Limnovirga soli</name>
    <dbReference type="NCBI Taxonomy" id="2656915"/>
    <lineage>
        <taxon>Bacteria</taxon>
        <taxon>Pseudomonadati</taxon>
        <taxon>Bacteroidota</taxon>
        <taxon>Chitinophagia</taxon>
        <taxon>Chitinophagales</taxon>
        <taxon>Chitinophagaceae</taxon>
        <taxon>Limnovirga</taxon>
    </lineage>
</organism>
<dbReference type="InterPro" id="IPR034660">
    <property type="entry name" value="DinB/YfiT-like"/>
</dbReference>
<protein>
    <submittedName>
        <fullName evidence="1">DUF1569 domain-containing protein</fullName>
    </submittedName>
</protein>
<sequence length="149" mass="16845">MTTIFEPTAYQKILNRLNQLQVNSQRQWGKMNAAQMLAHCHAALMVTSGKTQAPRLFIGRLLGPIFKKSFLGEKPIKKNSPTDKSFIITDERDFNTEKEQLLQLLHEFVSAGEANATKAVHPFFGSLTPQERGALVYTHLDHHLQQFGV</sequence>
<evidence type="ECO:0000313" key="1">
    <source>
        <dbReference type="EMBL" id="NNV55765.1"/>
    </source>
</evidence>
<dbReference type="Gene3D" id="1.20.120.450">
    <property type="entry name" value="dinb family like domain"/>
    <property type="match status" value="1"/>
</dbReference>
<dbReference type="Proteomes" id="UP000598971">
    <property type="component" value="Unassembled WGS sequence"/>
</dbReference>
<dbReference type="RefSeq" id="WP_171607695.1">
    <property type="nucleotide sequence ID" value="NZ_WHPF01000006.1"/>
</dbReference>
<dbReference type="AlphaFoldDB" id="A0A8J8FDN6"/>
<dbReference type="EMBL" id="WHPF01000006">
    <property type="protein sequence ID" value="NNV55765.1"/>
    <property type="molecule type" value="Genomic_DNA"/>
</dbReference>
<dbReference type="InterPro" id="IPR011463">
    <property type="entry name" value="DUF1569"/>
</dbReference>